<evidence type="ECO:0000313" key="2">
    <source>
        <dbReference type="EMBL" id="ANU77841.1"/>
    </source>
</evidence>
<evidence type="ECO:0000259" key="1">
    <source>
        <dbReference type="PROSITE" id="PS50921"/>
    </source>
</evidence>
<dbReference type="OrthoDB" id="9808843at2"/>
<dbReference type="Pfam" id="PF03861">
    <property type="entry name" value="ANTAR"/>
    <property type="match status" value="1"/>
</dbReference>
<feature type="domain" description="ANTAR" evidence="1">
    <location>
        <begin position="115"/>
        <end position="176"/>
    </location>
</feature>
<dbReference type="EMBL" id="CP015405">
    <property type="protein sequence ID" value="ANU77841.1"/>
    <property type="molecule type" value="Genomic_DNA"/>
</dbReference>
<dbReference type="InterPro" id="IPR011006">
    <property type="entry name" value="CheY-like_superfamily"/>
</dbReference>
<protein>
    <submittedName>
        <fullName evidence="2">Antitermination regulator</fullName>
    </submittedName>
</protein>
<dbReference type="AlphaFoldDB" id="A0A1C7IDX4"/>
<dbReference type="SUPFAM" id="SSF52172">
    <property type="entry name" value="CheY-like"/>
    <property type="match status" value="1"/>
</dbReference>
<organism evidence="2 3">
    <name type="scientific">Blautia pseudococcoides</name>
    <dbReference type="NCBI Taxonomy" id="1796616"/>
    <lineage>
        <taxon>Bacteria</taxon>
        <taxon>Bacillati</taxon>
        <taxon>Bacillota</taxon>
        <taxon>Clostridia</taxon>
        <taxon>Lachnospirales</taxon>
        <taxon>Lachnospiraceae</taxon>
        <taxon>Blautia</taxon>
    </lineage>
</organism>
<dbReference type="Proteomes" id="UP000092574">
    <property type="component" value="Chromosome"/>
</dbReference>
<proteinExistence type="predicted"/>
<reference evidence="2" key="1">
    <citation type="submission" date="2017-04" db="EMBL/GenBank/DDBJ databases">
        <title>Complete Genome Sequences of Twelve Strains of a Stable Defined Moderately Diverse Mouse Microbiota 2 (sDMDMm2).</title>
        <authorList>
            <person name="Uchimura Y."/>
            <person name="Wyss M."/>
            <person name="Brugiroux S."/>
            <person name="Limenitakis J.P."/>
            <person name="Stecher B."/>
            <person name="McCoy K.D."/>
            <person name="Macpherson A.J."/>
        </authorList>
    </citation>
    <scope>NUCLEOTIDE SEQUENCE</scope>
    <source>
        <strain evidence="2">YL58</strain>
    </source>
</reference>
<evidence type="ECO:0000313" key="3">
    <source>
        <dbReference type="Proteomes" id="UP000092574"/>
    </source>
</evidence>
<dbReference type="GO" id="GO:0003723">
    <property type="term" value="F:RNA binding"/>
    <property type="evidence" value="ECO:0007669"/>
    <property type="project" value="InterPro"/>
</dbReference>
<keyword evidence="3" id="KW-1185">Reference proteome</keyword>
<dbReference type="Gene3D" id="1.10.10.10">
    <property type="entry name" value="Winged helix-like DNA-binding domain superfamily/Winged helix DNA-binding domain"/>
    <property type="match status" value="1"/>
</dbReference>
<accession>A0A1C7IDX4</accession>
<dbReference type="PROSITE" id="PS50921">
    <property type="entry name" value="ANTAR"/>
    <property type="match status" value="1"/>
</dbReference>
<gene>
    <name evidence="2" type="ORF">A4V09_20155</name>
</gene>
<dbReference type="STRING" id="1796616.A4V09_20155"/>
<name>A0A1C7IDX4_9FIRM</name>
<dbReference type="InterPro" id="IPR005561">
    <property type="entry name" value="ANTAR"/>
</dbReference>
<dbReference type="SMART" id="SM01012">
    <property type="entry name" value="ANTAR"/>
    <property type="match status" value="1"/>
</dbReference>
<dbReference type="RefSeq" id="WP_065543943.1">
    <property type="nucleotide sequence ID" value="NZ_CP015405.2"/>
</dbReference>
<dbReference type="KEGG" id="byl:A4V09_20155"/>
<dbReference type="InterPro" id="IPR036388">
    <property type="entry name" value="WH-like_DNA-bd_sf"/>
</dbReference>
<sequence length="183" mass="20801">MSIIIIVLPKPEDAKKIRKILIQHGFENTVACTTAAQALIEVNKHPAGLVISGYKLPDMYYRELAECLPGFFEMLLIGSANVVSSAGSGIMAVTMPIRIYELVNTVEMQLYQIERRQKKVKKKPKPRCERDQNYITNAKLLLMDRNHLTEEEAYRYIQKCSMDSATGMVETAQMILTLIYDEV</sequence>